<dbReference type="Proteomes" id="UP001164743">
    <property type="component" value="Chromosome 18A"/>
</dbReference>
<evidence type="ECO:0000313" key="2">
    <source>
        <dbReference type="Proteomes" id="UP001164743"/>
    </source>
</evidence>
<keyword evidence="2" id="KW-1185">Reference proteome</keyword>
<evidence type="ECO:0000313" key="1">
    <source>
        <dbReference type="EMBL" id="WAQ93341.1"/>
    </source>
</evidence>
<accession>A0ABY7DAF7</accession>
<proteinExistence type="predicted"/>
<gene>
    <name evidence="1" type="ORF">PtA15_18A401</name>
</gene>
<reference evidence="1" key="1">
    <citation type="submission" date="2022-10" db="EMBL/GenBank/DDBJ databases">
        <title>Puccinia triticina Genome sequencing and assembly.</title>
        <authorList>
            <person name="Li C."/>
        </authorList>
    </citation>
    <scope>NUCLEOTIDE SEQUENCE</scope>
    <source>
        <strain evidence="1">Pt15</strain>
    </source>
</reference>
<protein>
    <submittedName>
        <fullName evidence="1">Uncharacterized protein</fullName>
    </submittedName>
</protein>
<name>A0ABY7DAF7_9BASI</name>
<dbReference type="GeneID" id="77805831"/>
<organism evidence="1 2">
    <name type="scientific">Puccinia triticina</name>
    <dbReference type="NCBI Taxonomy" id="208348"/>
    <lineage>
        <taxon>Eukaryota</taxon>
        <taxon>Fungi</taxon>
        <taxon>Dikarya</taxon>
        <taxon>Basidiomycota</taxon>
        <taxon>Pucciniomycotina</taxon>
        <taxon>Pucciniomycetes</taxon>
        <taxon>Pucciniales</taxon>
        <taxon>Pucciniaceae</taxon>
        <taxon>Puccinia</taxon>
    </lineage>
</organism>
<dbReference type="RefSeq" id="XP_053028896.1">
    <property type="nucleotide sequence ID" value="XM_053164937.1"/>
</dbReference>
<dbReference type="EMBL" id="CP110438">
    <property type="protein sequence ID" value="WAQ93341.1"/>
    <property type="molecule type" value="Genomic_DNA"/>
</dbReference>
<sequence>MAEAKVRLGKPPNDFFTPRTPKNYVATHVTRWILDPTTQYPILSSESQEQWKDVGVIYKSLNDQDRLDVRKYLINNGIVGSVEDVINVKRFEWLMARANWPVWWNGELIRALDSQNRLLLHEDVCLSRIGDILQFEREEGSFKSKVSLERMDGTGYSSLYWTKATQTFTE</sequence>